<name>A0ABQ4PKJ7_9GAMM</name>
<evidence type="ECO:0000313" key="1">
    <source>
        <dbReference type="EMBL" id="GIU48413.1"/>
    </source>
</evidence>
<evidence type="ECO:0000313" key="2">
    <source>
        <dbReference type="Proteomes" id="UP000761574"/>
    </source>
</evidence>
<comment type="caution">
    <text evidence="1">The sequence shown here is derived from an EMBL/GenBank/DDBJ whole genome shotgun (WGS) entry which is preliminary data.</text>
</comment>
<protein>
    <submittedName>
        <fullName evidence="1">Uncharacterized protein</fullName>
    </submittedName>
</protein>
<proteinExistence type="predicted"/>
<organism evidence="1 2">
    <name type="scientific">Shewanella algidipiscicola</name>
    <dbReference type="NCBI Taxonomy" id="614070"/>
    <lineage>
        <taxon>Bacteria</taxon>
        <taxon>Pseudomonadati</taxon>
        <taxon>Pseudomonadota</taxon>
        <taxon>Gammaproteobacteria</taxon>
        <taxon>Alteromonadales</taxon>
        <taxon>Shewanellaceae</taxon>
        <taxon>Shewanella</taxon>
    </lineage>
</organism>
<sequence length="51" mass="5791">MQARIDTSAWLKNNGTGKIYSVSQHSYYGSTQYLMAKADPNNVKYFIKTKA</sequence>
<dbReference type="Proteomes" id="UP000761574">
    <property type="component" value="Unassembled WGS sequence"/>
</dbReference>
<reference evidence="1 2" key="1">
    <citation type="submission" date="2021-05" db="EMBL/GenBank/DDBJ databases">
        <title>Molecular characterization for Shewanella algae harboring chromosomal blaOXA-55-like strains isolated from clinical and environment sample.</title>
        <authorList>
            <person name="Ohama Y."/>
            <person name="Aoki K."/>
            <person name="Harada S."/>
            <person name="Moriya K."/>
            <person name="Ishii Y."/>
            <person name="Tateda K."/>
        </authorList>
    </citation>
    <scope>NUCLEOTIDE SEQUENCE [LARGE SCALE GENOMIC DNA]</scope>
    <source>
        <strain evidence="1 2">LMG 23746</strain>
    </source>
</reference>
<accession>A0ABQ4PKJ7</accession>
<gene>
    <name evidence="1" type="ORF">TUM4630_24650</name>
</gene>
<keyword evidence="2" id="KW-1185">Reference proteome</keyword>
<dbReference type="EMBL" id="BPFB01000029">
    <property type="protein sequence ID" value="GIU48413.1"/>
    <property type="molecule type" value="Genomic_DNA"/>
</dbReference>